<dbReference type="InterPro" id="IPR035952">
    <property type="entry name" value="Rhomboid-like_sf"/>
</dbReference>
<dbReference type="InterPro" id="IPR022764">
    <property type="entry name" value="Peptidase_S54_rhomboid_dom"/>
</dbReference>
<evidence type="ECO:0000256" key="8">
    <source>
        <dbReference type="ARBA" id="ARBA00023136"/>
    </source>
</evidence>
<feature type="transmembrane region" description="Helical" evidence="9">
    <location>
        <begin position="195"/>
        <end position="216"/>
    </location>
</feature>
<comment type="caution">
    <text evidence="11">The sequence shown here is derived from an EMBL/GenBank/DDBJ whole genome shotgun (WGS) entry which is preliminary data.</text>
</comment>
<accession>A0A443QYY1</accession>
<dbReference type="SUPFAM" id="SSF144091">
    <property type="entry name" value="Rhomboid-like"/>
    <property type="match status" value="1"/>
</dbReference>
<comment type="similarity">
    <text evidence="3">Belongs to the peptidase S54 family.</text>
</comment>
<organism evidence="11 12">
    <name type="scientific">Dinothrombium tinctorium</name>
    <dbReference type="NCBI Taxonomy" id="1965070"/>
    <lineage>
        <taxon>Eukaryota</taxon>
        <taxon>Metazoa</taxon>
        <taxon>Ecdysozoa</taxon>
        <taxon>Arthropoda</taxon>
        <taxon>Chelicerata</taxon>
        <taxon>Arachnida</taxon>
        <taxon>Acari</taxon>
        <taxon>Acariformes</taxon>
        <taxon>Trombidiformes</taxon>
        <taxon>Prostigmata</taxon>
        <taxon>Anystina</taxon>
        <taxon>Parasitengona</taxon>
        <taxon>Trombidioidea</taxon>
        <taxon>Trombidiidae</taxon>
        <taxon>Dinothrombium</taxon>
    </lineage>
</organism>
<dbReference type="OrthoDB" id="10260614at2759"/>
<evidence type="ECO:0000313" key="11">
    <source>
        <dbReference type="EMBL" id="RWS08237.1"/>
    </source>
</evidence>
<evidence type="ECO:0000313" key="12">
    <source>
        <dbReference type="Proteomes" id="UP000285301"/>
    </source>
</evidence>
<dbReference type="Pfam" id="PF01694">
    <property type="entry name" value="Rhomboid"/>
    <property type="match status" value="1"/>
</dbReference>
<evidence type="ECO:0000256" key="2">
    <source>
        <dbReference type="ARBA" id="ARBA00004141"/>
    </source>
</evidence>
<dbReference type="GO" id="GO:0006465">
    <property type="term" value="P:signal peptide processing"/>
    <property type="evidence" value="ECO:0007669"/>
    <property type="project" value="TreeGrafter"/>
</dbReference>
<proteinExistence type="inferred from homology"/>
<name>A0A443QYY1_9ACAR</name>
<dbReference type="Gene3D" id="1.20.1540.10">
    <property type="entry name" value="Rhomboid-like"/>
    <property type="match status" value="1"/>
</dbReference>
<evidence type="ECO:0000256" key="6">
    <source>
        <dbReference type="ARBA" id="ARBA00022801"/>
    </source>
</evidence>
<keyword evidence="7 9" id="KW-1133">Transmembrane helix</keyword>
<dbReference type="PANTHER" id="PTHR43731">
    <property type="entry name" value="RHOMBOID PROTEASE"/>
    <property type="match status" value="1"/>
</dbReference>
<comment type="catalytic activity">
    <reaction evidence="1">
        <text>Cleaves type-1 transmembrane domains using a catalytic dyad composed of serine and histidine that are contributed by different transmembrane domains.</text>
        <dbReference type="EC" id="3.4.21.105"/>
    </reaction>
</comment>
<protein>
    <recommendedName>
        <fullName evidence="4">rhomboid protease</fullName>
        <ecNumber evidence="4">3.4.21.105</ecNumber>
    </recommendedName>
</protein>
<dbReference type="Proteomes" id="UP000285301">
    <property type="component" value="Unassembled WGS sequence"/>
</dbReference>
<feature type="transmembrane region" description="Helical" evidence="9">
    <location>
        <begin position="135"/>
        <end position="153"/>
    </location>
</feature>
<dbReference type="AlphaFoldDB" id="A0A443QYY1"/>
<dbReference type="STRING" id="1965070.A0A443QYY1"/>
<comment type="subcellular location">
    <subcellularLocation>
        <location evidence="2">Membrane</location>
        <topology evidence="2">Multi-pass membrane protein</topology>
    </subcellularLocation>
</comment>
<dbReference type="PANTHER" id="PTHR43731:SF14">
    <property type="entry name" value="PRESENILIN-ASSOCIATED RHOMBOID-LIKE PROTEIN, MITOCHONDRIAL"/>
    <property type="match status" value="1"/>
</dbReference>
<keyword evidence="8 9" id="KW-0472">Membrane</keyword>
<reference evidence="11 12" key="1">
    <citation type="journal article" date="2018" name="Gigascience">
        <title>Genomes of trombidid mites reveal novel predicted allergens and laterally-transferred genes associated with secondary metabolism.</title>
        <authorList>
            <person name="Dong X."/>
            <person name="Chaisiri K."/>
            <person name="Xia D."/>
            <person name="Armstrong S.D."/>
            <person name="Fang Y."/>
            <person name="Donnelly M.J."/>
            <person name="Kadowaki T."/>
            <person name="McGarry J.W."/>
            <person name="Darby A.C."/>
            <person name="Makepeace B.L."/>
        </authorList>
    </citation>
    <scope>NUCLEOTIDE SEQUENCE [LARGE SCALE GENOMIC DNA]</scope>
    <source>
        <strain evidence="11">UoL-WK</strain>
    </source>
</reference>
<feature type="transmembrane region" description="Helical" evidence="9">
    <location>
        <begin position="165"/>
        <end position="183"/>
    </location>
</feature>
<dbReference type="EC" id="3.4.21.105" evidence="4"/>
<feature type="domain" description="Peptidase S54 rhomboid" evidence="10">
    <location>
        <begin position="98"/>
        <end position="239"/>
    </location>
</feature>
<evidence type="ECO:0000256" key="4">
    <source>
        <dbReference type="ARBA" id="ARBA00013039"/>
    </source>
</evidence>
<evidence type="ECO:0000256" key="5">
    <source>
        <dbReference type="ARBA" id="ARBA00022692"/>
    </source>
</evidence>
<dbReference type="FunFam" id="1.20.1540.10:FF:000012">
    <property type="entry name" value="Rhomboid family protein"/>
    <property type="match status" value="1"/>
</dbReference>
<keyword evidence="5 9" id="KW-0812">Transmembrane</keyword>
<evidence type="ECO:0000259" key="10">
    <source>
        <dbReference type="Pfam" id="PF01694"/>
    </source>
</evidence>
<feature type="non-terminal residue" evidence="11">
    <location>
        <position position="1"/>
    </location>
</feature>
<evidence type="ECO:0000256" key="9">
    <source>
        <dbReference type="SAM" id="Phobius"/>
    </source>
</evidence>
<evidence type="ECO:0000256" key="1">
    <source>
        <dbReference type="ARBA" id="ARBA00000156"/>
    </source>
</evidence>
<evidence type="ECO:0000256" key="7">
    <source>
        <dbReference type="ARBA" id="ARBA00022989"/>
    </source>
</evidence>
<gene>
    <name evidence="11" type="ORF">B4U79_07326</name>
</gene>
<dbReference type="GO" id="GO:0016020">
    <property type="term" value="C:membrane"/>
    <property type="evidence" value="ECO:0007669"/>
    <property type="project" value="UniProtKB-SubCell"/>
</dbReference>
<dbReference type="InterPro" id="IPR050925">
    <property type="entry name" value="Rhomboid_protease_S54"/>
</dbReference>
<dbReference type="EMBL" id="NCKU01003070">
    <property type="protein sequence ID" value="RWS08237.1"/>
    <property type="molecule type" value="Genomic_DNA"/>
</dbReference>
<evidence type="ECO:0000256" key="3">
    <source>
        <dbReference type="ARBA" id="ARBA00009045"/>
    </source>
</evidence>
<sequence length="262" mass="30534">FTCCAFGCATIYEYESSRRFHARRDIFEEWSNLIRGKKQFGWRDELNKSWNNLRNVEKVFVGIVFVNASIYLCWRSRKFQATLTKMFTDGISKDHIYLTMVTSMFSHYNFFHMAINMYVLNSFAVATSYTFKCEEFLAFYLSAGVFSSFFSRFVKSLRGISKRSLGASGAVLGLVACTCIMYPQSKLGIVFIPNVSFSAQNALIGIILVDIAGILFRWRFIDHAAHLGGTLFGVWYMYWGRSELWNNRFRLSQKWHEFRSRK</sequence>
<keyword evidence="6" id="KW-0378">Hydrolase</keyword>
<keyword evidence="12" id="KW-1185">Reference proteome</keyword>
<dbReference type="GO" id="GO:0004252">
    <property type="term" value="F:serine-type endopeptidase activity"/>
    <property type="evidence" value="ECO:0007669"/>
    <property type="project" value="InterPro"/>
</dbReference>